<dbReference type="PANTHER" id="PTHR47487">
    <property type="entry name" value="OS06G0651300 PROTEIN-RELATED"/>
    <property type="match status" value="1"/>
</dbReference>
<comment type="caution">
    <text evidence="4">The sequence shown here is derived from an EMBL/GenBank/DDBJ whole genome shotgun (WGS) entry which is preliminary data.</text>
</comment>
<feature type="domain" description="U1-type" evidence="3">
    <location>
        <begin position="305"/>
        <end position="336"/>
    </location>
</feature>
<dbReference type="Proteomes" id="UP001172457">
    <property type="component" value="Chromosome 3"/>
</dbReference>
<proteinExistence type="predicted"/>
<feature type="compositionally biased region" description="Basic and acidic residues" evidence="1">
    <location>
        <begin position="536"/>
        <end position="550"/>
    </location>
</feature>
<dbReference type="AlphaFoldDB" id="A0AA38TD36"/>
<accession>A0AA38TD36</accession>
<dbReference type="PANTHER" id="PTHR47487:SF8">
    <property type="entry name" value="OS08G0270900 PROTEIN"/>
    <property type="match status" value="1"/>
</dbReference>
<evidence type="ECO:0000259" key="3">
    <source>
        <dbReference type="SMART" id="SM00451"/>
    </source>
</evidence>
<dbReference type="GO" id="GO:0008270">
    <property type="term" value="F:zinc ion binding"/>
    <property type="evidence" value="ECO:0007669"/>
    <property type="project" value="InterPro"/>
</dbReference>
<feature type="region of interest" description="Disordered" evidence="1">
    <location>
        <begin position="162"/>
        <end position="234"/>
    </location>
</feature>
<evidence type="ECO:0000256" key="1">
    <source>
        <dbReference type="SAM" id="MobiDB-lite"/>
    </source>
</evidence>
<evidence type="ECO:0000259" key="2">
    <source>
        <dbReference type="SMART" id="SM00355"/>
    </source>
</evidence>
<dbReference type="InterPro" id="IPR036236">
    <property type="entry name" value="Znf_C2H2_sf"/>
</dbReference>
<feature type="compositionally biased region" description="Polar residues" evidence="1">
    <location>
        <begin position="162"/>
        <end position="171"/>
    </location>
</feature>
<feature type="domain" description="C2H2-type" evidence="2">
    <location>
        <begin position="127"/>
        <end position="151"/>
    </location>
</feature>
<dbReference type="GO" id="GO:0003676">
    <property type="term" value="F:nucleic acid binding"/>
    <property type="evidence" value="ECO:0007669"/>
    <property type="project" value="InterPro"/>
</dbReference>
<dbReference type="SUPFAM" id="SSF57667">
    <property type="entry name" value="beta-beta-alpha zinc fingers"/>
    <property type="match status" value="6"/>
</dbReference>
<feature type="domain" description="C2H2-type" evidence="2">
    <location>
        <begin position="305"/>
        <end position="329"/>
    </location>
</feature>
<evidence type="ECO:0000313" key="5">
    <source>
        <dbReference type="Proteomes" id="UP001172457"/>
    </source>
</evidence>
<evidence type="ECO:0000313" key="4">
    <source>
        <dbReference type="EMBL" id="KAJ9557829.1"/>
    </source>
</evidence>
<feature type="domain" description="C2H2-type" evidence="2">
    <location>
        <begin position="365"/>
        <end position="389"/>
    </location>
</feature>
<feature type="domain" description="C2H2-type" evidence="2">
    <location>
        <begin position="487"/>
        <end position="511"/>
    </location>
</feature>
<feature type="region of interest" description="Disordered" evidence="1">
    <location>
        <begin position="525"/>
        <end position="556"/>
    </location>
</feature>
<feature type="domain" description="U1-type" evidence="3">
    <location>
        <begin position="426"/>
        <end position="457"/>
    </location>
</feature>
<feature type="domain" description="U1-type" evidence="3">
    <location>
        <begin position="483"/>
        <end position="518"/>
    </location>
</feature>
<keyword evidence="5" id="KW-1185">Reference proteome</keyword>
<protein>
    <submittedName>
        <fullName evidence="4">Uncharacterized protein</fullName>
    </submittedName>
</protein>
<feature type="domain" description="U1-type" evidence="3">
    <location>
        <begin position="241"/>
        <end position="275"/>
    </location>
</feature>
<feature type="domain" description="C2H2-type" evidence="2">
    <location>
        <begin position="426"/>
        <end position="450"/>
    </location>
</feature>
<dbReference type="EMBL" id="JARYMX010000003">
    <property type="protein sequence ID" value="KAJ9557829.1"/>
    <property type="molecule type" value="Genomic_DNA"/>
</dbReference>
<feature type="compositionally biased region" description="Basic and acidic residues" evidence="1">
    <location>
        <begin position="217"/>
        <end position="234"/>
    </location>
</feature>
<sequence>MEFNFQGWDAQLHHHHHMYPPTTPVKDGLWRETSVGGSYGGGMGILETRKAIERELEKREIAMEMAMHGSPRLPLVSHTNRLQSISFEGGRCEIGGFHQRLVPVDGKKKVIDLGKPHGVKGKPTSEWSCAVCKVSAPCEQAFNAHLVGKKHQAQMAVLKAKNTQNHATQQKTSKKQSGEIGLGVKSITTMETESLKSNNSVKTQPPLLKKSNSSKCVSEKEDDMKNSSKCDSKKEENKKSESWFSCEMCKVRASSHEVMNAHIKGKKHLNNLLKLRQESVAADKKSDSSKRDSKKEEDKKRELWFSCEMCKVGASSHEVMNAHIKGKKHLNNLLRLQESVAADKKSDSSKCDTKKEEDKKSELWFLCEICKVGASSHEVMNAHIKGKKHLNNLLKLRQESVAADKKSDSSNCDSKKGEDKKRELWFSCEMCKVGASSHEVMNAHIKGKKHLNNLLRLHQESVAADKKSDSSNCDSKKEEDKKSELWFSCEICKVGASSHEVMNAHIKGKKHLKNLLKLHQESGLQAAAPGTKKPHKAETEVGVKDKESTRKTQVADNGCLLHVEDNNLAMLGSDSHKS</sequence>
<dbReference type="SMART" id="SM00355">
    <property type="entry name" value="ZnF_C2H2"/>
    <property type="match status" value="6"/>
</dbReference>
<dbReference type="Gene3D" id="3.30.160.60">
    <property type="entry name" value="Classic Zinc Finger"/>
    <property type="match status" value="6"/>
</dbReference>
<feature type="domain" description="U1-type" evidence="3">
    <location>
        <begin position="124"/>
        <end position="158"/>
    </location>
</feature>
<gene>
    <name evidence="4" type="ORF">OSB04_012443</name>
</gene>
<dbReference type="InterPro" id="IPR013087">
    <property type="entry name" value="Znf_C2H2_type"/>
</dbReference>
<dbReference type="Pfam" id="PF12874">
    <property type="entry name" value="zf-met"/>
    <property type="match status" value="6"/>
</dbReference>
<reference evidence="4" key="1">
    <citation type="submission" date="2023-03" db="EMBL/GenBank/DDBJ databases">
        <title>Chromosome-scale reference genome and RAD-based genetic map of yellow starthistle (Centaurea solstitialis) reveal putative structural variation and QTLs associated with invader traits.</title>
        <authorList>
            <person name="Reatini B."/>
            <person name="Cang F.A."/>
            <person name="Jiang Q."/>
            <person name="Mckibben M.T.W."/>
            <person name="Barker M.S."/>
            <person name="Rieseberg L.H."/>
            <person name="Dlugosch K.M."/>
        </authorList>
    </citation>
    <scope>NUCLEOTIDE SEQUENCE</scope>
    <source>
        <strain evidence="4">CAN-66</strain>
        <tissue evidence="4">Leaf</tissue>
    </source>
</reference>
<feature type="domain" description="C2H2-type" evidence="2">
    <location>
        <begin position="244"/>
        <end position="268"/>
    </location>
</feature>
<organism evidence="4 5">
    <name type="scientific">Centaurea solstitialis</name>
    <name type="common">yellow star-thistle</name>
    <dbReference type="NCBI Taxonomy" id="347529"/>
    <lineage>
        <taxon>Eukaryota</taxon>
        <taxon>Viridiplantae</taxon>
        <taxon>Streptophyta</taxon>
        <taxon>Embryophyta</taxon>
        <taxon>Tracheophyta</taxon>
        <taxon>Spermatophyta</taxon>
        <taxon>Magnoliopsida</taxon>
        <taxon>eudicotyledons</taxon>
        <taxon>Gunneridae</taxon>
        <taxon>Pentapetalae</taxon>
        <taxon>asterids</taxon>
        <taxon>campanulids</taxon>
        <taxon>Asterales</taxon>
        <taxon>Asteraceae</taxon>
        <taxon>Carduoideae</taxon>
        <taxon>Cardueae</taxon>
        <taxon>Centaureinae</taxon>
        <taxon>Centaurea</taxon>
    </lineage>
</organism>
<dbReference type="InterPro" id="IPR003604">
    <property type="entry name" value="Matrin/U1-like-C_Znf_C2H2"/>
</dbReference>
<dbReference type="SMART" id="SM00451">
    <property type="entry name" value="ZnF_U1"/>
    <property type="match status" value="6"/>
</dbReference>
<feature type="compositionally biased region" description="Polar residues" evidence="1">
    <location>
        <begin position="186"/>
        <end position="203"/>
    </location>
</feature>
<name>A0AA38TD36_9ASTR</name>
<feature type="domain" description="U1-type" evidence="3">
    <location>
        <begin position="365"/>
        <end position="396"/>
    </location>
</feature>